<dbReference type="OrthoDB" id="285880at2"/>
<gene>
    <name evidence="3" type="ordered locus">Plabr_1794</name>
</gene>
<keyword evidence="4" id="KW-1185">Reference proteome</keyword>
<dbReference type="HOGENOM" id="CLU_1823894_0_0_0"/>
<dbReference type="EMBL" id="CP002546">
    <property type="protein sequence ID" value="ADY59404.1"/>
    <property type="molecule type" value="Genomic_DNA"/>
</dbReference>
<accession>F0SG62</accession>
<dbReference type="AlphaFoldDB" id="F0SG62"/>
<evidence type="ECO:0000313" key="3">
    <source>
        <dbReference type="EMBL" id="ADY59404.1"/>
    </source>
</evidence>
<protein>
    <submittedName>
        <fullName evidence="3">Uncharacterized protein</fullName>
    </submittedName>
</protein>
<name>F0SG62_RUBBR</name>
<organism evidence="3 4">
    <name type="scientific">Rubinisphaera brasiliensis (strain ATCC 49424 / DSM 5305 / JCM 21570 / IAM 15109 / NBRC 103401 / IFAM 1448)</name>
    <name type="common">Planctomyces brasiliensis</name>
    <dbReference type="NCBI Taxonomy" id="756272"/>
    <lineage>
        <taxon>Bacteria</taxon>
        <taxon>Pseudomonadati</taxon>
        <taxon>Planctomycetota</taxon>
        <taxon>Planctomycetia</taxon>
        <taxon>Planctomycetales</taxon>
        <taxon>Planctomycetaceae</taxon>
        <taxon>Rubinisphaera</taxon>
    </lineage>
</organism>
<reference evidence="4" key="1">
    <citation type="submission" date="2011-02" db="EMBL/GenBank/DDBJ databases">
        <title>The complete genome of Planctomyces brasiliensis DSM 5305.</title>
        <authorList>
            <person name="Lucas S."/>
            <person name="Copeland A."/>
            <person name="Lapidus A."/>
            <person name="Bruce D."/>
            <person name="Goodwin L."/>
            <person name="Pitluck S."/>
            <person name="Kyrpides N."/>
            <person name="Mavromatis K."/>
            <person name="Pagani I."/>
            <person name="Ivanova N."/>
            <person name="Ovchinnikova G."/>
            <person name="Lu M."/>
            <person name="Detter J.C."/>
            <person name="Han C."/>
            <person name="Land M."/>
            <person name="Hauser L."/>
            <person name="Markowitz V."/>
            <person name="Cheng J.-F."/>
            <person name="Hugenholtz P."/>
            <person name="Woyke T."/>
            <person name="Wu D."/>
            <person name="Tindall B."/>
            <person name="Pomrenke H.G."/>
            <person name="Brambilla E."/>
            <person name="Klenk H.-P."/>
            <person name="Eisen J.A."/>
        </authorList>
    </citation>
    <scope>NUCLEOTIDE SEQUENCE [LARGE SCALE GENOMIC DNA]</scope>
    <source>
        <strain evidence="4">ATCC 49424 / DSM 5305 / JCM 21570 / NBRC 103401 / IFAM 1448</strain>
    </source>
</reference>
<dbReference type="RefSeq" id="WP_013628131.1">
    <property type="nucleotide sequence ID" value="NC_015174.1"/>
</dbReference>
<sequence length="141" mass="14853">MYAKRLTIWLSLAVYLVGGMLLPSTHVHAHGVSCESGKAHEHTHASEETCCGHSHEPAADGESAGGESEDEQRHASLTDVFGHLHDCPLCEFQDTAAQKTTGPVLTASPETPQSLLISGDAYATCLDIAVPPLRGPPSLSV</sequence>
<proteinExistence type="predicted"/>
<evidence type="ECO:0000256" key="2">
    <source>
        <dbReference type="SAM" id="SignalP"/>
    </source>
</evidence>
<dbReference type="Proteomes" id="UP000006860">
    <property type="component" value="Chromosome"/>
</dbReference>
<keyword evidence="2" id="KW-0732">Signal</keyword>
<feature type="chain" id="PRO_5003260441" evidence="2">
    <location>
        <begin position="30"/>
        <end position="141"/>
    </location>
</feature>
<evidence type="ECO:0000313" key="4">
    <source>
        <dbReference type="Proteomes" id="UP000006860"/>
    </source>
</evidence>
<dbReference type="KEGG" id="pbs:Plabr_1794"/>
<feature type="region of interest" description="Disordered" evidence="1">
    <location>
        <begin position="45"/>
        <end position="76"/>
    </location>
</feature>
<feature type="signal peptide" evidence="2">
    <location>
        <begin position="1"/>
        <end position="29"/>
    </location>
</feature>
<evidence type="ECO:0000256" key="1">
    <source>
        <dbReference type="SAM" id="MobiDB-lite"/>
    </source>
</evidence>